<sequence length="317" mass="36521">MLTQLKKVGTEVHRATNLFATYVGKNKVKCPGDVKKFIFLCGANKNNGEPSARRIELIDFSEKHLSNCHFFLAELVFKELSKDEEDSSSDNLLDIEADLSKLADHIIIVLESFSSFTELGAFAYSKQLRKKLIIINNTKFINEKSFINMGPIKTITQQSQQSGYFLHYKMAEGNESIERSDGIGQIFNPLYDILSRNDRAIARTLKKEDLDPSNNFNKDSVRFIHDIILACGPLKLNELIEIAIKIFGKDSFYRKELLKHLGILMAIKIISCKDDFYYSLYKQYYFKYDFDMDSISSMFKVFFLKNNLDRIKNNGNI</sequence>
<proteinExistence type="predicted"/>
<name>A0A3U7JME2_SALET</name>
<dbReference type="EMBL" id="AAIWBE010000027">
    <property type="protein sequence ID" value="ECI7265821.1"/>
    <property type="molecule type" value="Genomic_DNA"/>
</dbReference>
<evidence type="ECO:0000313" key="1">
    <source>
        <dbReference type="EMBL" id="ECI7265821.1"/>
    </source>
</evidence>
<dbReference type="NCBIfam" id="NF038232">
    <property type="entry name" value="STM3845_fam"/>
    <property type="match status" value="1"/>
</dbReference>
<comment type="caution">
    <text evidence="1">The sequence shown here is derived from an EMBL/GenBank/DDBJ whole genome shotgun (WGS) entry which is preliminary data.</text>
</comment>
<organism evidence="1">
    <name type="scientific">Salmonella enterica I</name>
    <dbReference type="NCBI Taxonomy" id="59201"/>
    <lineage>
        <taxon>Bacteria</taxon>
        <taxon>Pseudomonadati</taxon>
        <taxon>Pseudomonadota</taxon>
        <taxon>Gammaproteobacteria</taxon>
        <taxon>Enterobacterales</taxon>
        <taxon>Enterobacteriaceae</taxon>
        <taxon>Salmonella</taxon>
    </lineage>
</organism>
<reference evidence="1" key="1">
    <citation type="submission" date="2019-02" db="EMBL/GenBank/DDBJ databases">
        <authorList>
            <person name="Ashton P.M."/>
            <person name="Dallman T."/>
            <person name="Nair S."/>
            <person name="De Pinna E."/>
            <person name="Peters T."/>
            <person name="Grant K."/>
        </authorList>
    </citation>
    <scope>NUCLEOTIDE SEQUENCE</scope>
    <source>
        <strain evidence="1">677129</strain>
    </source>
</reference>
<protein>
    <submittedName>
        <fullName evidence="1">Uncharacterized protein</fullName>
    </submittedName>
</protein>
<accession>A0A3U7JME2</accession>
<dbReference type="AlphaFoldDB" id="A0A3U7JME2"/>
<gene>
    <name evidence="1" type="ORF">EWD86_18010</name>
</gene>
<dbReference type="InterPro" id="IPR049725">
    <property type="entry name" value="STM3845-like"/>
</dbReference>